<comment type="caution">
    <text evidence="7">The sequence shown here is derived from an EMBL/GenBank/DDBJ whole genome shotgun (WGS) entry which is preliminary data.</text>
</comment>
<evidence type="ECO:0000313" key="7">
    <source>
        <dbReference type="EMBL" id="KON92163.1"/>
    </source>
</evidence>
<accession>A0A0M0GQX7</accession>
<evidence type="ECO:0000256" key="4">
    <source>
        <dbReference type="ARBA" id="ARBA00022917"/>
    </source>
</evidence>
<evidence type="ECO:0000256" key="2">
    <source>
        <dbReference type="ARBA" id="ARBA00022730"/>
    </source>
</evidence>
<dbReference type="FunFam" id="2.30.310.10:FF:000004">
    <property type="entry name" value="Fibronectin-binding protein A"/>
    <property type="match status" value="1"/>
</dbReference>
<keyword evidence="4 5" id="KW-0648">Protein biosynthesis</keyword>
<dbReference type="InterPro" id="IPR008532">
    <property type="entry name" value="NFACT_RNA-bd"/>
</dbReference>
<keyword evidence="2 5" id="KW-0699">rRNA-binding</keyword>
<reference evidence="8" key="1">
    <citation type="submission" date="2015-07" db="EMBL/GenBank/DDBJ databases">
        <title>Fjat-14235 jcm11544.</title>
        <authorList>
            <person name="Liu B."/>
            <person name="Wang J."/>
            <person name="Zhu Y."/>
            <person name="Liu G."/>
            <person name="Chen Q."/>
            <person name="Chen Z."/>
            <person name="Lan J."/>
            <person name="Che J."/>
            <person name="Ge C."/>
            <person name="Shi H."/>
            <person name="Pan Z."/>
            <person name="Liu X."/>
        </authorList>
    </citation>
    <scope>NUCLEOTIDE SEQUENCE [LARGE SCALE GENOMIC DNA]</scope>
    <source>
        <strain evidence="8">JCM 11544</strain>
    </source>
</reference>
<dbReference type="GO" id="GO:1990112">
    <property type="term" value="C:RQC complex"/>
    <property type="evidence" value="ECO:0007669"/>
    <property type="project" value="TreeGrafter"/>
</dbReference>
<sequence>MSFDGLFTKAMTEELKEALLHGRINKIHQPYKNEIIMVIRANGKNHKLLLSAHPSYARVQLTGEEYENPSVPPMFCMLLRKHLEGYMIEDIHQVGLDRMIILEVKGRNDIGDVSYKQLIIEVMGRHSNIILVDKSRNMILDSIKHLSPSVNSHRTVLPGNEYIFPPSQDKLNPLDAEGEDVLRSLDFNSGKLDKQIVGSFSGVSPLAAKEIVHRAGLGTQAAIADSFLHFMTDLKEHRTSPTLITGDKETFYWCPLDHVEGERQTFTTLSGLLDRFFYQKASRDRVKQQGNDLERFIRNERDKNENKIVKLERTLQEAKDADRYQLLGELLTSNLYAVQRGMEEVSVVNYYDEEGGSVTIPLNPQKSPSENAQGYFSRYQKAKHAVQVVQEQIEKATDELAYFEQLLQQLESASTRDIEGIREELEEEGYLRVRKNQKKKKANEKPMLESYTATDGTKILVGKNNKQNDYLTNKVAAKSDIWLHTKDIPGSHVVIRDPSPSDETLLEAANLAAYFSKARESGSVPVDYTEVRQVKKPRGAKPGFVIYENQQTVYVTPDLDQVRALKDR</sequence>
<gene>
    <name evidence="5" type="primary">rqcH</name>
    <name evidence="7" type="ORF">AF331_06815</name>
</gene>
<dbReference type="Pfam" id="PF05833">
    <property type="entry name" value="NFACT_N"/>
    <property type="match status" value="1"/>
</dbReference>
<dbReference type="PANTHER" id="PTHR15239">
    <property type="entry name" value="NUCLEAR EXPORT MEDIATOR FACTOR NEMF"/>
    <property type="match status" value="1"/>
</dbReference>
<evidence type="ECO:0000256" key="1">
    <source>
        <dbReference type="ARBA" id="ARBA00022555"/>
    </source>
</evidence>
<keyword evidence="3 5" id="KW-0694">RNA-binding</keyword>
<dbReference type="Gene3D" id="1.10.8.50">
    <property type="match status" value="1"/>
</dbReference>
<keyword evidence="8" id="KW-1185">Reference proteome</keyword>
<proteinExistence type="inferred from homology"/>
<dbReference type="GO" id="GO:0000049">
    <property type="term" value="F:tRNA binding"/>
    <property type="evidence" value="ECO:0007669"/>
    <property type="project" value="UniProtKB-UniRule"/>
</dbReference>
<dbReference type="OrthoDB" id="9766163at2"/>
<comment type="similarity">
    <text evidence="5">Belongs to the NEMF family.</text>
</comment>
<dbReference type="GO" id="GO:0043023">
    <property type="term" value="F:ribosomal large subunit binding"/>
    <property type="evidence" value="ECO:0007669"/>
    <property type="project" value="UniProtKB-UniRule"/>
</dbReference>
<evidence type="ECO:0000256" key="3">
    <source>
        <dbReference type="ARBA" id="ARBA00022884"/>
    </source>
</evidence>
<evidence type="ECO:0000313" key="8">
    <source>
        <dbReference type="Proteomes" id="UP000037405"/>
    </source>
</evidence>
<dbReference type="GO" id="GO:0019843">
    <property type="term" value="F:rRNA binding"/>
    <property type="evidence" value="ECO:0007669"/>
    <property type="project" value="UniProtKB-UniRule"/>
</dbReference>
<organism evidence="7 8">
    <name type="scientific">Rossellomorea marisflavi</name>
    <dbReference type="NCBI Taxonomy" id="189381"/>
    <lineage>
        <taxon>Bacteria</taxon>
        <taxon>Bacillati</taxon>
        <taxon>Bacillota</taxon>
        <taxon>Bacilli</taxon>
        <taxon>Bacillales</taxon>
        <taxon>Bacillaceae</taxon>
        <taxon>Rossellomorea</taxon>
    </lineage>
</organism>
<dbReference type="InterPro" id="IPR051608">
    <property type="entry name" value="RQC_Subunit_NEMF"/>
</dbReference>
<evidence type="ECO:0000256" key="5">
    <source>
        <dbReference type="HAMAP-Rule" id="MF_00844"/>
    </source>
</evidence>
<keyword evidence="1 5" id="KW-0820">tRNA-binding</keyword>
<dbReference type="Pfam" id="PF05670">
    <property type="entry name" value="NFACT-R_1"/>
    <property type="match status" value="1"/>
</dbReference>
<comment type="subunit">
    <text evidence="5">Associates with stalled 50S ribosomal subunits. Binds to RqcP.</text>
</comment>
<feature type="coiled-coil region" evidence="5">
    <location>
        <begin position="379"/>
        <end position="413"/>
    </location>
</feature>
<name>A0A0M0GQX7_9BACI</name>
<keyword evidence="5" id="KW-0175">Coiled coil</keyword>
<dbReference type="Gene3D" id="3.40.970.40">
    <property type="entry name" value="fibrinogen binding protein from staphylococcus aureus domain like"/>
    <property type="match status" value="1"/>
</dbReference>
<dbReference type="PANTHER" id="PTHR15239:SF6">
    <property type="entry name" value="RIBOSOME QUALITY CONTROL COMPLEX SUBUNIT NEMF"/>
    <property type="match status" value="1"/>
</dbReference>
<evidence type="ECO:0000259" key="6">
    <source>
        <dbReference type="Pfam" id="PF05670"/>
    </source>
</evidence>
<dbReference type="STRING" id="189381.GCA_900166615_02913"/>
<dbReference type="GO" id="GO:0072344">
    <property type="term" value="P:rescue of stalled ribosome"/>
    <property type="evidence" value="ECO:0007669"/>
    <property type="project" value="UniProtKB-UniRule"/>
</dbReference>
<protein>
    <recommendedName>
        <fullName evidence="5">Rqc2 homolog RqcH</fullName>
        <shortName evidence="5">RqcH</shortName>
    </recommendedName>
</protein>
<dbReference type="Gene3D" id="2.30.310.10">
    <property type="entry name" value="ibrinogen binding protein from staphylococcus aureus domain"/>
    <property type="match status" value="1"/>
</dbReference>
<dbReference type="EMBL" id="LGUE01000001">
    <property type="protein sequence ID" value="KON92163.1"/>
    <property type="molecule type" value="Genomic_DNA"/>
</dbReference>
<dbReference type="AlphaFoldDB" id="A0A0M0GQX7"/>
<dbReference type="HAMAP" id="MF_00844_B">
    <property type="entry name" value="RqcH_B"/>
    <property type="match status" value="1"/>
</dbReference>
<feature type="domain" description="NFACT RNA-binding" evidence="6">
    <location>
        <begin position="450"/>
        <end position="539"/>
    </location>
</feature>
<dbReference type="RefSeq" id="WP_053427345.1">
    <property type="nucleotide sequence ID" value="NZ_CP096885.1"/>
</dbReference>
<dbReference type="PATRIC" id="fig|189381.12.peg.1510"/>
<dbReference type="Proteomes" id="UP000037405">
    <property type="component" value="Unassembled WGS sequence"/>
</dbReference>
<comment type="function">
    <text evidence="5">Key component of the ribosome quality control system (RQC), a ribosome-associated complex that mediates the extraction of incompletely synthesized nascent chains from stalled ribosomes and their subsequent degradation. RqcH recruits Ala-charged tRNA, and with RqcP directs the elongation of stalled nascent chains on 50S ribosomal subunits, leading to non-templated C-terminal alanine extensions (Ala tail). The Ala tail promotes nascent chain degradation. May add between 1 and at least 8 Ala residues. Binds to stalled 50S ribosomal subunits.</text>
</comment>
<dbReference type="InterPro" id="IPR043682">
    <property type="entry name" value="RqcH_bacterial"/>
</dbReference>